<proteinExistence type="predicted"/>
<reference evidence="1 2" key="1">
    <citation type="submission" date="2019-02" db="EMBL/GenBank/DDBJ databases">
        <title>Deep-cultivation of Planctomycetes and their phenomic and genomic characterization uncovers novel biology.</title>
        <authorList>
            <person name="Wiegand S."/>
            <person name="Jogler M."/>
            <person name="Boedeker C."/>
            <person name="Pinto D."/>
            <person name="Vollmers J."/>
            <person name="Rivas-Marin E."/>
            <person name="Kohn T."/>
            <person name="Peeters S.H."/>
            <person name="Heuer A."/>
            <person name="Rast P."/>
            <person name="Oberbeckmann S."/>
            <person name="Bunk B."/>
            <person name="Jeske O."/>
            <person name="Meyerdierks A."/>
            <person name="Storesund J.E."/>
            <person name="Kallscheuer N."/>
            <person name="Luecker S."/>
            <person name="Lage O.M."/>
            <person name="Pohl T."/>
            <person name="Merkel B.J."/>
            <person name="Hornburger P."/>
            <person name="Mueller R.-W."/>
            <person name="Bruemmer F."/>
            <person name="Labrenz M."/>
            <person name="Spormann A.M."/>
            <person name="Op Den Camp H."/>
            <person name="Overmann J."/>
            <person name="Amann R."/>
            <person name="Jetten M.S.M."/>
            <person name="Mascher T."/>
            <person name="Medema M.H."/>
            <person name="Devos D.P."/>
            <person name="Kaster A.-K."/>
            <person name="Ovreas L."/>
            <person name="Rohde M."/>
            <person name="Galperin M.Y."/>
            <person name="Jogler C."/>
        </authorList>
    </citation>
    <scope>NUCLEOTIDE SEQUENCE [LARGE SCALE GENOMIC DNA]</scope>
    <source>
        <strain evidence="1 2">Pla100</strain>
    </source>
</reference>
<dbReference type="EMBL" id="SJPM01000007">
    <property type="protein sequence ID" value="TWT95119.1"/>
    <property type="molecule type" value="Genomic_DNA"/>
</dbReference>
<dbReference type="AlphaFoldDB" id="A0A5C6A6H5"/>
<organism evidence="1 2">
    <name type="scientific">Neorhodopirellula pilleata</name>
    <dbReference type="NCBI Taxonomy" id="2714738"/>
    <lineage>
        <taxon>Bacteria</taxon>
        <taxon>Pseudomonadati</taxon>
        <taxon>Planctomycetota</taxon>
        <taxon>Planctomycetia</taxon>
        <taxon>Pirellulales</taxon>
        <taxon>Pirellulaceae</taxon>
        <taxon>Neorhodopirellula</taxon>
    </lineage>
</organism>
<dbReference type="Proteomes" id="UP000316213">
    <property type="component" value="Unassembled WGS sequence"/>
</dbReference>
<name>A0A5C6A6H5_9BACT</name>
<gene>
    <name evidence="1" type="ORF">Pla100_37030</name>
</gene>
<evidence type="ECO:0000313" key="1">
    <source>
        <dbReference type="EMBL" id="TWT95119.1"/>
    </source>
</evidence>
<accession>A0A5C6A6H5</accession>
<comment type="caution">
    <text evidence="1">The sequence shown here is derived from an EMBL/GenBank/DDBJ whole genome shotgun (WGS) entry which is preliminary data.</text>
</comment>
<protein>
    <submittedName>
        <fullName evidence="1">Uncharacterized protein</fullName>
    </submittedName>
</protein>
<sequence length="160" mass="18338">MANFRNIYTSLMLVIAKSTDKDLARQVSYLKAENRILRSWLPARISLTQQEKNRLVRFAKNLGSALKELATIVHPGTIRRWIRYPLPRTTRRTAEKLLAKSRLIQSRESIVSTRCQRHGSDQHLRASKRQTQPSDLTRLYASNSSIDCGGATMENDLSRT</sequence>
<evidence type="ECO:0000313" key="2">
    <source>
        <dbReference type="Proteomes" id="UP000316213"/>
    </source>
</evidence>
<keyword evidence="2" id="KW-1185">Reference proteome</keyword>